<accession>A2E834</accession>
<evidence type="ECO:0000313" key="2">
    <source>
        <dbReference type="EMBL" id="EAY11152.1"/>
    </source>
</evidence>
<dbReference type="VEuPathDB" id="TrichDB:TVAGG3_0973920"/>
<dbReference type="EMBL" id="DS113324">
    <property type="protein sequence ID" value="EAY11152.1"/>
    <property type="molecule type" value="Genomic_DNA"/>
</dbReference>
<organism evidence="2 3">
    <name type="scientific">Trichomonas vaginalis (strain ATCC PRA-98 / G3)</name>
    <dbReference type="NCBI Taxonomy" id="412133"/>
    <lineage>
        <taxon>Eukaryota</taxon>
        <taxon>Metamonada</taxon>
        <taxon>Parabasalia</taxon>
        <taxon>Trichomonadida</taxon>
        <taxon>Trichomonadidae</taxon>
        <taxon>Trichomonas</taxon>
    </lineage>
</organism>
<dbReference type="InParanoid" id="A2E834"/>
<dbReference type="SMR" id="A2E834"/>
<dbReference type="AlphaFoldDB" id="A2E834"/>
<dbReference type="RefSeq" id="XP_001323375.1">
    <property type="nucleotide sequence ID" value="XM_001323340.1"/>
</dbReference>
<evidence type="ECO:0000313" key="3">
    <source>
        <dbReference type="Proteomes" id="UP000001542"/>
    </source>
</evidence>
<keyword evidence="3" id="KW-1185">Reference proteome</keyword>
<proteinExistence type="predicted"/>
<sequence length="212" mass="24839">MENDSINESLKHFLDAIAESKDKLNKFVTQQTDLMKKKRQMINNLKTDMTRNERNLKDEQRLVMENIKRIKNQNENISVQNKKQQIEIKKLNNDIQTIPKNFEDYQVKIRLLETTANHIKGEKEKADEFYSSYQTDLSLYEALYGIKISISNGKTKFVFLPQSYEVELDCIQNNFVLSNSTLPSSIATTILVDEFNNSRDLFSFLNSIRQQI</sequence>
<dbReference type="KEGG" id="tva:4769104"/>
<gene>
    <name evidence="2" type="ORF">TVAG_498460</name>
</gene>
<name>A2E834_TRIV3</name>
<reference evidence="2" key="1">
    <citation type="submission" date="2006-10" db="EMBL/GenBank/DDBJ databases">
        <authorList>
            <person name="Amadeo P."/>
            <person name="Zhao Q."/>
            <person name="Wortman J."/>
            <person name="Fraser-Liggett C."/>
            <person name="Carlton J."/>
        </authorList>
    </citation>
    <scope>NUCLEOTIDE SEQUENCE</scope>
    <source>
        <strain evidence="2">G3</strain>
    </source>
</reference>
<evidence type="ECO:0008006" key="4">
    <source>
        <dbReference type="Google" id="ProtNLM"/>
    </source>
</evidence>
<evidence type="ECO:0000256" key="1">
    <source>
        <dbReference type="SAM" id="Coils"/>
    </source>
</evidence>
<keyword evidence="1" id="KW-0175">Coiled coil</keyword>
<reference evidence="2" key="2">
    <citation type="journal article" date="2007" name="Science">
        <title>Draft genome sequence of the sexually transmitted pathogen Trichomonas vaginalis.</title>
        <authorList>
            <person name="Carlton J.M."/>
            <person name="Hirt R.P."/>
            <person name="Silva J.C."/>
            <person name="Delcher A.L."/>
            <person name="Schatz M."/>
            <person name="Zhao Q."/>
            <person name="Wortman J.R."/>
            <person name="Bidwell S.L."/>
            <person name="Alsmark U.C.M."/>
            <person name="Besteiro S."/>
            <person name="Sicheritz-Ponten T."/>
            <person name="Noel C.J."/>
            <person name="Dacks J.B."/>
            <person name="Foster P.G."/>
            <person name="Simillion C."/>
            <person name="Van de Peer Y."/>
            <person name="Miranda-Saavedra D."/>
            <person name="Barton G.J."/>
            <person name="Westrop G.D."/>
            <person name="Mueller S."/>
            <person name="Dessi D."/>
            <person name="Fiori P.L."/>
            <person name="Ren Q."/>
            <person name="Paulsen I."/>
            <person name="Zhang H."/>
            <person name="Bastida-Corcuera F.D."/>
            <person name="Simoes-Barbosa A."/>
            <person name="Brown M.T."/>
            <person name="Hayes R.D."/>
            <person name="Mukherjee M."/>
            <person name="Okumura C.Y."/>
            <person name="Schneider R."/>
            <person name="Smith A.J."/>
            <person name="Vanacova S."/>
            <person name="Villalvazo M."/>
            <person name="Haas B.J."/>
            <person name="Pertea M."/>
            <person name="Feldblyum T.V."/>
            <person name="Utterback T.R."/>
            <person name="Shu C.L."/>
            <person name="Osoegawa K."/>
            <person name="de Jong P.J."/>
            <person name="Hrdy I."/>
            <person name="Horvathova L."/>
            <person name="Zubacova Z."/>
            <person name="Dolezal P."/>
            <person name="Malik S.B."/>
            <person name="Logsdon J.M. Jr."/>
            <person name="Henze K."/>
            <person name="Gupta A."/>
            <person name="Wang C.C."/>
            <person name="Dunne R.L."/>
            <person name="Upcroft J.A."/>
            <person name="Upcroft P."/>
            <person name="White O."/>
            <person name="Salzberg S.L."/>
            <person name="Tang P."/>
            <person name="Chiu C.-H."/>
            <person name="Lee Y.-S."/>
            <person name="Embley T.M."/>
            <person name="Coombs G.H."/>
            <person name="Mottram J.C."/>
            <person name="Tachezy J."/>
            <person name="Fraser-Liggett C.M."/>
            <person name="Johnson P.J."/>
        </authorList>
    </citation>
    <scope>NUCLEOTIDE SEQUENCE [LARGE SCALE GENOMIC DNA]</scope>
    <source>
        <strain evidence="2">G3</strain>
    </source>
</reference>
<feature type="coiled-coil region" evidence="1">
    <location>
        <begin position="35"/>
        <end position="94"/>
    </location>
</feature>
<dbReference type="Proteomes" id="UP000001542">
    <property type="component" value="Unassembled WGS sequence"/>
</dbReference>
<dbReference type="VEuPathDB" id="TrichDB:TVAG_498460"/>
<protein>
    <recommendedName>
        <fullName evidence="4">Kinetochore protein SPC25</fullName>
    </recommendedName>
</protein>